<proteinExistence type="predicted"/>
<comment type="caution">
    <text evidence="4">The sequence shown here is derived from an EMBL/GenBank/DDBJ whole genome shotgun (WGS) entry which is preliminary data.</text>
</comment>
<dbReference type="InterPro" id="IPR002035">
    <property type="entry name" value="VWF_A"/>
</dbReference>
<name>A0AAD7FXE2_9AGAR</name>
<feature type="region of interest" description="Disordered" evidence="1">
    <location>
        <begin position="366"/>
        <end position="465"/>
    </location>
</feature>
<dbReference type="EMBL" id="JARKIF010000003">
    <property type="protein sequence ID" value="KAJ7644419.1"/>
    <property type="molecule type" value="Genomic_DNA"/>
</dbReference>
<dbReference type="CDD" id="cd00198">
    <property type="entry name" value="vWFA"/>
    <property type="match status" value="1"/>
</dbReference>
<evidence type="ECO:0000256" key="1">
    <source>
        <dbReference type="SAM" id="MobiDB-lite"/>
    </source>
</evidence>
<dbReference type="Proteomes" id="UP001221142">
    <property type="component" value="Unassembled WGS sequence"/>
</dbReference>
<keyword evidence="2" id="KW-0732">Signal</keyword>
<evidence type="ECO:0000259" key="3">
    <source>
        <dbReference type="PROSITE" id="PS50234"/>
    </source>
</evidence>
<feature type="compositionally biased region" description="Low complexity" evidence="1">
    <location>
        <begin position="366"/>
        <end position="376"/>
    </location>
</feature>
<feature type="domain" description="VWFA" evidence="3">
    <location>
        <begin position="3"/>
        <end position="214"/>
    </location>
</feature>
<evidence type="ECO:0000313" key="5">
    <source>
        <dbReference type="Proteomes" id="UP001221142"/>
    </source>
</evidence>
<feature type="compositionally biased region" description="Pro residues" evidence="1">
    <location>
        <begin position="647"/>
        <end position="658"/>
    </location>
</feature>
<feature type="region of interest" description="Disordered" evidence="1">
    <location>
        <begin position="635"/>
        <end position="663"/>
    </location>
</feature>
<feature type="chain" id="PRO_5041936529" description="VWFA domain-containing protein" evidence="2">
    <location>
        <begin position="16"/>
        <end position="811"/>
    </location>
</feature>
<dbReference type="SUPFAM" id="SSF53300">
    <property type="entry name" value="vWA-like"/>
    <property type="match status" value="1"/>
</dbReference>
<dbReference type="PROSITE" id="PS50234">
    <property type="entry name" value="VWFA"/>
    <property type="match status" value="1"/>
</dbReference>
<protein>
    <recommendedName>
        <fullName evidence="3">VWFA domain-containing protein</fullName>
    </recommendedName>
</protein>
<dbReference type="InterPro" id="IPR036465">
    <property type="entry name" value="vWFA_dom_sf"/>
</dbReference>
<accession>A0AAD7FXE2</accession>
<evidence type="ECO:0000256" key="2">
    <source>
        <dbReference type="SAM" id="SignalP"/>
    </source>
</evidence>
<dbReference type="AlphaFoldDB" id="A0AAD7FXE2"/>
<dbReference type="InterPro" id="IPR021419">
    <property type="entry name" value="Mediator_Med25_VWA"/>
</dbReference>
<organism evidence="4 5">
    <name type="scientific">Roridomyces roridus</name>
    <dbReference type="NCBI Taxonomy" id="1738132"/>
    <lineage>
        <taxon>Eukaryota</taxon>
        <taxon>Fungi</taxon>
        <taxon>Dikarya</taxon>
        <taxon>Basidiomycota</taxon>
        <taxon>Agaricomycotina</taxon>
        <taxon>Agaricomycetes</taxon>
        <taxon>Agaricomycetidae</taxon>
        <taxon>Agaricales</taxon>
        <taxon>Marasmiineae</taxon>
        <taxon>Mycenaceae</taxon>
        <taxon>Roridomyces</taxon>
    </lineage>
</organism>
<sequence>MVAVAFVVDASSALAAEWGAVLNYVMQMLRRLSDAQAPGSKMRVAFVTYGTQGSPLVCRNFFMELGSFVNAFRDESSLGIGQTIYGGGDMGMAALEGFVAALELFDTLGLSASPVPPQHIIHVAASLPDDSERPQCNLCPSLDFVTWDSLPAEIKRRNIHLSSISLRPNLDKFSTLHSLSTTSPMPPWFSVKPQHTVLLSGYPTKGLKRPGEPLAAEKTPDPKRAKISPPNTNTSPNLAQSSPVPAIATTPPKITPPSAPPSVNSTATAVPPPSAPPSALPMHRFTQQQVNQLQIAYRAAETPVRALEAAISEARARGDTAAVESFTAQWTEKNVIYTKLKQSIAAMLNQQRMIYRAQQMAAAQQGQSMAGQTQQGVQAAPGSQQASDGPHQQIIPPQPVPTPQSTNDHHLNTPDTNDNAMPPQPSSNLSESPGHMRSLSGGMPRNPNLMPANMPTNPAGGAPSPLIQQQMQKMLEQKERARQTGAAMRNAPPVWQGPITWSGTNPAGEPRQISTFVVASSVNPDACHATTWPTSLTLTIAEKPAVTMQSLQVWMRRVEPAICTFAANPTAPNSVNNEMGYKALVALLVSKNLYFVSSWQLPNGKVSNNVLFFPVQGAGLVGAFFPLNGIPDLPQGDPAPSIIQNPAPLPPNQPPPPQTGSVSAPQALVLINNYLMTHGVNITPQFAAQLAKMNQTERNTLMQKLIHAGQEQRRQRLAAAQGQVPPQQMGMMPQMGQQPQQQPMKGGFNPAQFAGNAAAGGMGANPGMYTDMMGGGGPGRGPTGGSGGAVSYEMMQSFMARNQEMNGNVGG</sequence>
<feature type="compositionally biased region" description="Low complexity" evidence="1">
    <location>
        <begin position="243"/>
        <end position="252"/>
    </location>
</feature>
<dbReference type="Pfam" id="PF11265">
    <property type="entry name" value="Med25_VWA"/>
    <property type="match status" value="1"/>
</dbReference>
<keyword evidence="5" id="KW-1185">Reference proteome</keyword>
<evidence type="ECO:0000313" key="4">
    <source>
        <dbReference type="EMBL" id="KAJ7644419.1"/>
    </source>
</evidence>
<gene>
    <name evidence="4" type="ORF">FB45DRAFT_897863</name>
</gene>
<feature type="signal peptide" evidence="2">
    <location>
        <begin position="1"/>
        <end position="15"/>
    </location>
</feature>
<feature type="region of interest" description="Disordered" evidence="1">
    <location>
        <begin position="201"/>
        <end position="277"/>
    </location>
</feature>
<feature type="compositionally biased region" description="Polar residues" evidence="1">
    <location>
        <begin position="229"/>
        <end position="242"/>
    </location>
</feature>
<reference evidence="4" key="1">
    <citation type="submission" date="2023-03" db="EMBL/GenBank/DDBJ databases">
        <title>Massive genome expansion in bonnet fungi (Mycena s.s.) driven by repeated elements and novel gene families across ecological guilds.</title>
        <authorList>
            <consortium name="Lawrence Berkeley National Laboratory"/>
            <person name="Harder C.B."/>
            <person name="Miyauchi S."/>
            <person name="Viragh M."/>
            <person name="Kuo A."/>
            <person name="Thoen E."/>
            <person name="Andreopoulos B."/>
            <person name="Lu D."/>
            <person name="Skrede I."/>
            <person name="Drula E."/>
            <person name="Henrissat B."/>
            <person name="Morin E."/>
            <person name="Kohler A."/>
            <person name="Barry K."/>
            <person name="LaButti K."/>
            <person name="Morin E."/>
            <person name="Salamov A."/>
            <person name="Lipzen A."/>
            <person name="Mereny Z."/>
            <person name="Hegedus B."/>
            <person name="Baldrian P."/>
            <person name="Stursova M."/>
            <person name="Weitz H."/>
            <person name="Taylor A."/>
            <person name="Grigoriev I.V."/>
            <person name="Nagy L.G."/>
            <person name="Martin F."/>
            <person name="Kauserud H."/>
        </authorList>
    </citation>
    <scope>NUCLEOTIDE SEQUENCE</scope>
    <source>
        <strain evidence="4">9284</strain>
    </source>
</reference>